<dbReference type="CDD" id="cd04470">
    <property type="entry name" value="S1_EF-P_repeat_1"/>
    <property type="match status" value="1"/>
</dbReference>
<dbReference type="FunFam" id="2.40.50.140:FF:000004">
    <property type="entry name" value="Elongation factor P"/>
    <property type="match status" value="1"/>
</dbReference>
<dbReference type="PROSITE" id="PS01275">
    <property type="entry name" value="EFP"/>
    <property type="match status" value="1"/>
</dbReference>
<evidence type="ECO:0000256" key="3">
    <source>
        <dbReference type="ARBA" id="ARBA00009479"/>
    </source>
</evidence>
<feature type="domain" description="Elongation factor P C-terminal" evidence="10">
    <location>
        <begin position="131"/>
        <end position="186"/>
    </location>
</feature>
<dbReference type="NCBIfam" id="TIGR00038">
    <property type="entry name" value="efp"/>
    <property type="match status" value="1"/>
</dbReference>
<dbReference type="SMART" id="SM00841">
    <property type="entry name" value="Elong-fact-P_C"/>
    <property type="match status" value="1"/>
</dbReference>
<evidence type="ECO:0000256" key="9">
    <source>
        <dbReference type="RuleBase" id="RU004389"/>
    </source>
</evidence>
<dbReference type="InterPro" id="IPR012340">
    <property type="entry name" value="NA-bd_OB-fold"/>
</dbReference>
<dbReference type="OrthoDB" id="9801844at2"/>
<dbReference type="InterPro" id="IPR013852">
    <property type="entry name" value="Transl_elong_P/YeiP_CS"/>
</dbReference>
<dbReference type="PANTHER" id="PTHR30053">
    <property type="entry name" value="ELONGATION FACTOR P"/>
    <property type="match status" value="1"/>
</dbReference>
<dbReference type="Proteomes" id="UP000199664">
    <property type="component" value="Unassembled WGS sequence"/>
</dbReference>
<dbReference type="InterPro" id="IPR013185">
    <property type="entry name" value="Transl_elong_KOW-like"/>
</dbReference>
<dbReference type="GO" id="GO:0043043">
    <property type="term" value="P:peptide biosynthetic process"/>
    <property type="evidence" value="ECO:0007669"/>
    <property type="project" value="InterPro"/>
</dbReference>
<dbReference type="GO" id="GO:0003746">
    <property type="term" value="F:translation elongation factor activity"/>
    <property type="evidence" value="ECO:0007669"/>
    <property type="project" value="UniProtKB-UniRule"/>
</dbReference>
<dbReference type="Pfam" id="PF09285">
    <property type="entry name" value="Elong-fact-P_C"/>
    <property type="match status" value="1"/>
</dbReference>
<dbReference type="Pfam" id="PF08207">
    <property type="entry name" value="EFP_N"/>
    <property type="match status" value="1"/>
</dbReference>
<dbReference type="STRING" id="1036779.SAMN04515666_103413"/>
<dbReference type="PANTHER" id="PTHR30053:SF14">
    <property type="entry name" value="TRANSLATION ELONGATION FACTOR KOW-LIKE DOMAIN-CONTAINING PROTEIN"/>
    <property type="match status" value="1"/>
</dbReference>
<dbReference type="SUPFAM" id="SSF50249">
    <property type="entry name" value="Nucleic acid-binding proteins"/>
    <property type="match status" value="2"/>
</dbReference>
<sequence>MVKVIASSVRKGNVLELDGHLCTVISAESFFPGKGTPTTQIDMRRISDGVKMTQRYKTTEQVERAYVEDRDFTYLYQDGEQYVFMNPETYDQIPVDGDVVGDMAPYLQEGMKVSLSVFEDRAVAIELPQRVTVEVAETEPVTKGQTASSSYKPAILTNGVRTAVPPHIGAGTRIVVMTADGSYVERAKD</sequence>
<dbReference type="InterPro" id="IPR011768">
    <property type="entry name" value="Transl_elongation_fac_P"/>
</dbReference>
<evidence type="ECO:0000313" key="12">
    <source>
        <dbReference type="EMBL" id="SEL32404.1"/>
    </source>
</evidence>
<comment type="similarity">
    <text evidence="3 7 9">Belongs to the elongation factor P family.</text>
</comment>
<dbReference type="Gene3D" id="2.40.50.140">
    <property type="entry name" value="Nucleic acid-binding proteins"/>
    <property type="match status" value="2"/>
</dbReference>
<dbReference type="SMART" id="SM01185">
    <property type="entry name" value="EFP"/>
    <property type="match status" value="1"/>
</dbReference>
<dbReference type="AlphaFoldDB" id="A0A1H7PAC7"/>
<dbReference type="PIRSF" id="PIRSF005901">
    <property type="entry name" value="EF-P"/>
    <property type="match status" value="1"/>
</dbReference>
<keyword evidence="6 7" id="KW-0648">Protein biosynthesis</keyword>
<keyword evidence="4 7" id="KW-0963">Cytoplasm</keyword>
<dbReference type="InterPro" id="IPR014722">
    <property type="entry name" value="Rib_uL2_dom2"/>
</dbReference>
<dbReference type="FunFam" id="2.40.50.140:FF:000009">
    <property type="entry name" value="Elongation factor P"/>
    <property type="match status" value="1"/>
</dbReference>
<reference evidence="13" key="1">
    <citation type="submission" date="2016-10" db="EMBL/GenBank/DDBJ databases">
        <authorList>
            <person name="Varghese N."/>
            <person name="Submissions S."/>
        </authorList>
    </citation>
    <scope>NUCLEOTIDE SEQUENCE [LARGE SCALE GENOMIC DNA]</scope>
    <source>
        <strain evidence="13">LMG 26383,CCUG 61248,R- 45681</strain>
    </source>
</reference>
<dbReference type="HAMAP" id="MF_00141">
    <property type="entry name" value="EF_P"/>
    <property type="match status" value="1"/>
</dbReference>
<dbReference type="Pfam" id="PF01132">
    <property type="entry name" value="EFP"/>
    <property type="match status" value="1"/>
</dbReference>
<protein>
    <recommendedName>
        <fullName evidence="7 8">Elongation factor P</fullName>
        <shortName evidence="7">EF-P</shortName>
    </recommendedName>
</protein>
<dbReference type="NCBIfam" id="NF001810">
    <property type="entry name" value="PRK00529.1"/>
    <property type="match status" value="1"/>
</dbReference>
<evidence type="ECO:0000256" key="7">
    <source>
        <dbReference type="HAMAP-Rule" id="MF_00141"/>
    </source>
</evidence>
<comment type="subcellular location">
    <subcellularLocation>
        <location evidence="1 7">Cytoplasm</location>
    </subcellularLocation>
</comment>
<evidence type="ECO:0000256" key="6">
    <source>
        <dbReference type="ARBA" id="ARBA00022917"/>
    </source>
</evidence>
<dbReference type="UniPathway" id="UPA00345"/>
<dbReference type="SUPFAM" id="SSF50104">
    <property type="entry name" value="Translation proteins SH3-like domain"/>
    <property type="match status" value="1"/>
</dbReference>
<keyword evidence="13" id="KW-1185">Reference proteome</keyword>
<gene>
    <name evidence="7" type="primary">efp</name>
    <name evidence="12" type="ORF">SAMN04515666_103413</name>
</gene>
<proteinExistence type="inferred from homology"/>
<dbReference type="RefSeq" id="WP_091833646.1">
    <property type="nucleotide sequence ID" value="NZ_FOAN01000003.1"/>
</dbReference>
<dbReference type="Gene3D" id="2.30.30.30">
    <property type="match status" value="1"/>
</dbReference>
<feature type="domain" description="Translation elongation factor P/YeiP central" evidence="11">
    <location>
        <begin position="69"/>
        <end position="123"/>
    </location>
</feature>
<dbReference type="InterPro" id="IPR001059">
    <property type="entry name" value="Transl_elong_P/YeiP_cen"/>
</dbReference>
<evidence type="ECO:0000313" key="13">
    <source>
        <dbReference type="Proteomes" id="UP000199664"/>
    </source>
</evidence>
<comment type="function">
    <text evidence="7">Involved in peptide bond synthesis. Stimulates efficient translation and peptide-bond synthesis on native or reconstituted 70S ribosomes in vitro. Probably functions indirectly by altering the affinity of the ribosome for aminoacyl-tRNA, thus increasing their reactivity as acceptors for peptidyl transferase.</text>
</comment>
<dbReference type="GO" id="GO:0005829">
    <property type="term" value="C:cytosol"/>
    <property type="evidence" value="ECO:0007669"/>
    <property type="project" value="UniProtKB-ARBA"/>
</dbReference>
<name>A0A1H7PAC7_9HYPH</name>
<keyword evidence="5 7" id="KW-0251">Elongation factor</keyword>
<evidence type="ECO:0000256" key="8">
    <source>
        <dbReference type="NCBIfam" id="TIGR00038"/>
    </source>
</evidence>
<dbReference type="InterPro" id="IPR020599">
    <property type="entry name" value="Transl_elong_fac_P/YeiP"/>
</dbReference>
<dbReference type="CDD" id="cd05794">
    <property type="entry name" value="S1_EF-P_repeat_2"/>
    <property type="match status" value="1"/>
</dbReference>
<evidence type="ECO:0000256" key="2">
    <source>
        <dbReference type="ARBA" id="ARBA00004815"/>
    </source>
</evidence>
<evidence type="ECO:0000256" key="4">
    <source>
        <dbReference type="ARBA" id="ARBA00022490"/>
    </source>
</evidence>
<organism evidence="12 13">
    <name type="scientific">Bosea lupini</name>
    <dbReference type="NCBI Taxonomy" id="1036779"/>
    <lineage>
        <taxon>Bacteria</taxon>
        <taxon>Pseudomonadati</taxon>
        <taxon>Pseudomonadota</taxon>
        <taxon>Alphaproteobacteria</taxon>
        <taxon>Hyphomicrobiales</taxon>
        <taxon>Boseaceae</taxon>
        <taxon>Bosea</taxon>
    </lineage>
</organism>
<dbReference type="InterPro" id="IPR015365">
    <property type="entry name" value="Elong-fact-P_C"/>
</dbReference>
<evidence type="ECO:0000256" key="1">
    <source>
        <dbReference type="ARBA" id="ARBA00004496"/>
    </source>
</evidence>
<dbReference type="InterPro" id="IPR008991">
    <property type="entry name" value="Translation_prot_SH3-like_sf"/>
</dbReference>
<evidence type="ECO:0000259" key="10">
    <source>
        <dbReference type="SMART" id="SM00841"/>
    </source>
</evidence>
<evidence type="ECO:0000256" key="5">
    <source>
        <dbReference type="ARBA" id="ARBA00022768"/>
    </source>
</evidence>
<dbReference type="EMBL" id="FOAN01000003">
    <property type="protein sequence ID" value="SEL32404.1"/>
    <property type="molecule type" value="Genomic_DNA"/>
</dbReference>
<accession>A0A1H7PAC7</accession>
<evidence type="ECO:0000259" key="11">
    <source>
        <dbReference type="SMART" id="SM01185"/>
    </source>
</evidence>
<comment type="pathway">
    <text evidence="2 7">Protein biosynthesis; polypeptide chain elongation.</text>
</comment>